<gene>
    <name evidence="1" type="ORF">E3T27_09970</name>
</gene>
<proteinExistence type="predicted"/>
<evidence type="ECO:0000313" key="2">
    <source>
        <dbReference type="Proteomes" id="UP000298424"/>
    </source>
</evidence>
<dbReference type="AlphaFoldDB" id="A0A4R8ZCP4"/>
<comment type="caution">
    <text evidence="1">The sequence shown here is derived from an EMBL/GenBank/DDBJ whole genome shotgun (WGS) entry which is preliminary data.</text>
</comment>
<accession>A0A4R8ZCP4</accession>
<name>A0A4R8ZCP4_9MICO</name>
<organism evidence="1 2">
    <name type="scientific">Cryobacterium lyxosi</name>
    <dbReference type="NCBI Taxonomy" id="1259228"/>
    <lineage>
        <taxon>Bacteria</taxon>
        <taxon>Bacillati</taxon>
        <taxon>Actinomycetota</taxon>
        <taxon>Actinomycetes</taxon>
        <taxon>Micrococcales</taxon>
        <taxon>Microbacteriaceae</taxon>
        <taxon>Cryobacterium</taxon>
    </lineage>
</organism>
<keyword evidence="2" id="KW-1185">Reference proteome</keyword>
<reference evidence="1 2" key="1">
    <citation type="submission" date="2019-03" db="EMBL/GenBank/DDBJ databases">
        <title>Genomics of glacier-inhabiting Cryobacterium strains.</title>
        <authorList>
            <person name="Liu Q."/>
            <person name="Xin Y.-H."/>
        </authorList>
    </citation>
    <scope>NUCLEOTIDE SEQUENCE [LARGE SCALE GENOMIC DNA]</scope>
    <source>
        <strain evidence="1 2">TMT1-1</strain>
    </source>
</reference>
<dbReference type="Proteomes" id="UP000298424">
    <property type="component" value="Unassembled WGS sequence"/>
</dbReference>
<sequence length="115" mass="12770">MDQHWALLRDVGDAEWNFRASVSGPLEGGGQQEDQVLRWLADSAIYGYRKVNQYRQGSIHGAAVSFDDMVALILEIVTAIWRLRGCALYILQGTREGLALGAVEGEWDGNASYVR</sequence>
<protein>
    <submittedName>
        <fullName evidence="1">Uncharacterized protein</fullName>
    </submittedName>
</protein>
<evidence type="ECO:0000313" key="1">
    <source>
        <dbReference type="EMBL" id="TFD25102.1"/>
    </source>
</evidence>
<dbReference type="RefSeq" id="WP_104198129.1">
    <property type="nucleotide sequence ID" value="NZ_SOGT01000012.1"/>
</dbReference>
<dbReference type="EMBL" id="SOGT01000012">
    <property type="protein sequence ID" value="TFD25102.1"/>
    <property type="molecule type" value="Genomic_DNA"/>
</dbReference>
<dbReference type="OrthoDB" id="5117961at2"/>